<feature type="signal peptide" evidence="13">
    <location>
        <begin position="1"/>
        <end position="24"/>
    </location>
</feature>
<dbReference type="InterPro" id="IPR017979">
    <property type="entry name" value="GPCR_3_CS"/>
</dbReference>
<evidence type="ECO:0000256" key="13">
    <source>
        <dbReference type="SAM" id="SignalP"/>
    </source>
</evidence>
<keyword evidence="3" id="KW-1003">Cell membrane</keyword>
<reference evidence="15" key="3">
    <citation type="submission" date="2025-09" db="UniProtKB">
        <authorList>
            <consortium name="Ensembl"/>
        </authorList>
    </citation>
    <scope>IDENTIFICATION</scope>
</reference>
<dbReference type="Ensembl" id="ENSDCDT00010057780.1">
    <property type="protein sequence ID" value="ENSDCDP00010047541.1"/>
    <property type="gene ID" value="ENSDCDG00010028759.1"/>
</dbReference>
<evidence type="ECO:0000256" key="8">
    <source>
        <dbReference type="ARBA" id="ARBA00023136"/>
    </source>
</evidence>
<evidence type="ECO:0000256" key="4">
    <source>
        <dbReference type="ARBA" id="ARBA00022692"/>
    </source>
</evidence>
<dbReference type="PROSITE" id="PS50259">
    <property type="entry name" value="G_PROTEIN_RECEP_F3_4"/>
    <property type="match status" value="1"/>
</dbReference>
<keyword evidence="16" id="KW-1185">Reference proteome</keyword>
<evidence type="ECO:0000256" key="1">
    <source>
        <dbReference type="ARBA" id="ARBA00004651"/>
    </source>
</evidence>
<dbReference type="Pfam" id="PF00003">
    <property type="entry name" value="7tm_3"/>
    <property type="match status" value="1"/>
</dbReference>
<evidence type="ECO:0000256" key="6">
    <source>
        <dbReference type="ARBA" id="ARBA00022989"/>
    </source>
</evidence>
<keyword evidence="7" id="KW-0297">G-protein coupled receptor</keyword>
<feature type="transmembrane region" description="Helical" evidence="12">
    <location>
        <begin position="633"/>
        <end position="653"/>
    </location>
</feature>
<dbReference type="Gene3D" id="2.10.50.30">
    <property type="entry name" value="GPCR, family 3, nine cysteines domain"/>
    <property type="match status" value="1"/>
</dbReference>
<dbReference type="Pfam" id="PF07562">
    <property type="entry name" value="NCD3G"/>
    <property type="match status" value="1"/>
</dbReference>
<sequence>MWISDLGSLAQSLLITQWVLLTVSETGSISCRLQGTSTPALSKEGDFLIGGIFAFHYEHILEQNFTGHPLSLQCTGRLYSRELRFARAMEFAIEEINNRSDLLPNITLGYQIHDSCGAVPMALKVAFQFANGQDPEFTLDPSCTVMANVAAVIGDSNTTPSIGMTRVLGLFGVPQVSHFATCACLSDKQQYPAFFRTIPSDQYQAAALAQLVKYFGWTWIGAICSDSDYGNSGMASFLSAAQKEGICVEYSVAFSSSSPRIKVERLAELICSSTSRVIVAFVDSVDMHLLLQELTKQPTRLLQWIGCEAWVTDPEVLKYGLLAGAVGFGIERSVIPGFRKFLLGLSAVQLSHSTLLKEFWQETFNCRLFEGQIDPDNSEGLKMCTGTEDLSTVNNPYTDTSQLRITNMVYKAMYAVAHAIHGVVCKGRKNLQSQCNKSIVVKPYQVLEELRKVNFTINGYPVAFDSNGDPVATYDLINWQEAKDGAMQFVTVGHYDASKLKGQEFSLSRNISWMNRQTQVPVSVCSESCPPGTRKAAQKGKPVCCYDCVPCGEGEISNATDSLDCISCPDDYWPNSQRNACLLKLVEFLSLDEVLGIILAVCSIAGACMVVAVAVIFYRHRTSPIVRANNSELSFLLLFSLTLCFLCSLTFIGRPSEWSCMLRHTAFAITFVLCISCVLGKTLVVLMAFRATLPGSNVMKWFGPPQQRMTVVCFTSVQALLCTLWLILSPPFPIKNMSLYKERIILECNLGSTGAFWAVLGYIGLLAVLCFVLAFLARKLPDNFNEAKFITFSMLIFCAVWITFIPTYVSSPGKFTVAVEIFAILASSFGLMICIFIPKCFIIIFRPEQNTKKHLMGKVPSKAL</sequence>
<keyword evidence="9" id="KW-0675">Receptor</keyword>
<evidence type="ECO:0000256" key="2">
    <source>
        <dbReference type="ARBA" id="ARBA00007242"/>
    </source>
</evidence>
<dbReference type="PRINTS" id="PR01535">
    <property type="entry name" value="VOMERONASL2R"/>
</dbReference>
<dbReference type="AlphaFoldDB" id="A0AAY4DSY1"/>
<dbReference type="GO" id="GO:0005886">
    <property type="term" value="C:plasma membrane"/>
    <property type="evidence" value="ECO:0007669"/>
    <property type="project" value="UniProtKB-SubCell"/>
</dbReference>
<dbReference type="PANTHER" id="PTHR24061:SF528">
    <property type="entry name" value="C-FAMILY ODORANT RECEPTOR OLFCD2-RELATED"/>
    <property type="match status" value="1"/>
</dbReference>
<reference evidence="15" key="2">
    <citation type="submission" date="2025-08" db="UniProtKB">
        <authorList>
            <consortium name="Ensembl"/>
        </authorList>
    </citation>
    <scope>IDENTIFICATION</scope>
</reference>
<evidence type="ECO:0000256" key="5">
    <source>
        <dbReference type="ARBA" id="ARBA00022729"/>
    </source>
</evidence>
<dbReference type="FunFam" id="3.40.50.2300:FF:000016">
    <property type="entry name" value="Taste 1 receptor member 2"/>
    <property type="match status" value="1"/>
</dbReference>
<evidence type="ECO:0000256" key="10">
    <source>
        <dbReference type="ARBA" id="ARBA00023180"/>
    </source>
</evidence>
<feature type="transmembrane region" description="Helical" evidence="12">
    <location>
        <begin position="665"/>
        <end position="689"/>
    </location>
</feature>
<keyword evidence="10" id="KW-0325">Glycoprotein</keyword>
<dbReference type="FunFam" id="2.10.50.30:FF:000002">
    <property type="entry name" value="Vomeronasal 2 receptor, h1"/>
    <property type="match status" value="1"/>
</dbReference>
<dbReference type="CDD" id="cd15283">
    <property type="entry name" value="7tmC_V2R_pheromone"/>
    <property type="match status" value="1"/>
</dbReference>
<gene>
    <name evidence="15" type="primary">LOC114768943</name>
</gene>
<feature type="transmembrane region" description="Helical" evidence="12">
    <location>
        <begin position="755"/>
        <end position="777"/>
    </location>
</feature>
<keyword evidence="8 12" id="KW-0472">Membrane</keyword>
<protein>
    <recommendedName>
        <fullName evidence="14">G-protein coupled receptors family 3 profile domain-containing protein</fullName>
    </recommendedName>
</protein>
<evidence type="ECO:0000256" key="3">
    <source>
        <dbReference type="ARBA" id="ARBA00022475"/>
    </source>
</evidence>
<feature type="chain" id="PRO_5044308257" description="G-protein coupled receptors family 3 profile domain-containing protein" evidence="13">
    <location>
        <begin position="25"/>
        <end position="864"/>
    </location>
</feature>
<evidence type="ECO:0000313" key="16">
    <source>
        <dbReference type="Proteomes" id="UP000694580"/>
    </source>
</evidence>
<comment type="subcellular location">
    <subcellularLocation>
        <location evidence="1">Cell membrane</location>
        <topology evidence="1">Multi-pass membrane protein</topology>
    </subcellularLocation>
</comment>
<dbReference type="InterPro" id="IPR017978">
    <property type="entry name" value="GPCR_3_C"/>
</dbReference>
<dbReference type="InterPro" id="IPR011500">
    <property type="entry name" value="GPCR_3_9-Cys_dom"/>
</dbReference>
<dbReference type="GO" id="GO:0004930">
    <property type="term" value="F:G protein-coupled receptor activity"/>
    <property type="evidence" value="ECO:0007669"/>
    <property type="project" value="UniProtKB-KW"/>
</dbReference>
<dbReference type="Proteomes" id="UP000694580">
    <property type="component" value="Chromosome 19"/>
</dbReference>
<dbReference type="InterPro" id="IPR001828">
    <property type="entry name" value="ANF_lig-bd_rcpt"/>
</dbReference>
<accession>A0AAY4DSY1</accession>
<dbReference type="Gene3D" id="3.40.50.2300">
    <property type="match status" value="2"/>
</dbReference>
<evidence type="ECO:0000256" key="11">
    <source>
        <dbReference type="ARBA" id="ARBA00023224"/>
    </source>
</evidence>
<keyword evidence="6 12" id="KW-1133">Transmembrane helix</keyword>
<feature type="transmembrane region" description="Helical" evidence="12">
    <location>
        <begin position="789"/>
        <end position="809"/>
    </location>
</feature>
<name>A0AAY4DSY1_9TELE</name>
<evidence type="ECO:0000256" key="12">
    <source>
        <dbReference type="SAM" id="Phobius"/>
    </source>
</evidence>
<dbReference type="InterPro" id="IPR038550">
    <property type="entry name" value="GPCR_3_9-Cys_sf"/>
</dbReference>
<reference evidence="15 16" key="1">
    <citation type="submission" date="2020-06" db="EMBL/GenBank/DDBJ databases">
        <authorList>
            <consortium name="Wellcome Sanger Institute Data Sharing"/>
        </authorList>
    </citation>
    <scope>NUCLEOTIDE SEQUENCE [LARGE SCALE GENOMIC DNA]</scope>
</reference>
<organism evidence="15 16">
    <name type="scientific">Denticeps clupeoides</name>
    <name type="common">denticle herring</name>
    <dbReference type="NCBI Taxonomy" id="299321"/>
    <lineage>
        <taxon>Eukaryota</taxon>
        <taxon>Metazoa</taxon>
        <taxon>Chordata</taxon>
        <taxon>Craniata</taxon>
        <taxon>Vertebrata</taxon>
        <taxon>Euteleostomi</taxon>
        <taxon>Actinopterygii</taxon>
        <taxon>Neopterygii</taxon>
        <taxon>Teleostei</taxon>
        <taxon>Clupei</taxon>
        <taxon>Clupeiformes</taxon>
        <taxon>Denticipitoidei</taxon>
        <taxon>Denticipitidae</taxon>
        <taxon>Denticeps</taxon>
    </lineage>
</organism>
<evidence type="ECO:0000256" key="7">
    <source>
        <dbReference type="ARBA" id="ARBA00023040"/>
    </source>
</evidence>
<feature type="transmembrane region" description="Helical" evidence="12">
    <location>
        <begin position="594"/>
        <end position="618"/>
    </location>
</feature>
<keyword evidence="11" id="KW-0807">Transducer</keyword>
<feature type="transmembrane region" description="Helical" evidence="12">
    <location>
        <begin position="821"/>
        <end position="845"/>
    </location>
</feature>
<dbReference type="GeneTree" id="ENSGT00940000163991"/>
<proteinExistence type="inferred from homology"/>
<dbReference type="PANTHER" id="PTHR24061">
    <property type="entry name" value="CALCIUM-SENSING RECEPTOR-RELATED"/>
    <property type="match status" value="1"/>
</dbReference>
<evidence type="ECO:0000313" key="15">
    <source>
        <dbReference type="Ensembl" id="ENSDCDP00010047541.1"/>
    </source>
</evidence>
<dbReference type="Pfam" id="PF01094">
    <property type="entry name" value="ANF_receptor"/>
    <property type="match status" value="1"/>
</dbReference>
<dbReference type="InterPro" id="IPR004073">
    <property type="entry name" value="GPCR_3_vmron_rcpt_2"/>
</dbReference>
<feature type="transmembrane region" description="Helical" evidence="12">
    <location>
        <begin position="709"/>
        <end position="728"/>
    </location>
</feature>
<evidence type="ECO:0000256" key="9">
    <source>
        <dbReference type="ARBA" id="ARBA00023170"/>
    </source>
</evidence>
<comment type="similarity">
    <text evidence="2">Belongs to the G-protein coupled receptor 3 family.</text>
</comment>
<keyword evidence="5 13" id="KW-0732">Signal</keyword>
<evidence type="ECO:0000259" key="14">
    <source>
        <dbReference type="PROSITE" id="PS50259"/>
    </source>
</evidence>
<dbReference type="SUPFAM" id="SSF53822">
    <property type="entry name" value="Periplasmic binding protein-like I"/>
    <property type="match status" value="1"/>
</dbReference>
<keyword evidence="4 12" id="KW-0812">Transmembrane</keyword>
<dbReference type="InterPro" id="IPR000337">
    <property type="entry name" value="GPCR_3"/>
</dbReference>
<dbReference type="PRINTS" id="PR00248">
    <property type="entry name" value="GPCRMGR"/>
</dbReference>
<dbReference type="PROSITE" id="PS00981">
    <property type="entry name" value="G_PROTEIN_RECEP_F3_3"/>
    <property type="match status" value="1"/>
</dbReference>
<feature type="domain" description="G-protein coupled receptors family 3 profile" evidence="14">
    <location>
        <begin position="595"/>
        <end position="859"/>
    </location>
</feature>
<dbReference type="InterPro" id="IPR028082">
    <property type="entry name" value="Peripla_BP_I"/>
</dbReference>
<dbReference type="InterPro" id="IPR000068">
    <property type="entry name" value="GPCR_3_Ca_sens_rcpt-rel"/>
</dbReference>